<sequence length="64" mass="7488">MDSYTAVKQYLREVSYRLCRIETALDRGVVDWKDVREEALELLTEAQNLYDVTQADYSLDSPIE</sequence>
<protein>
    <submittedName>
        <fullName evidence="1">Uncharacterized protein</fullName>
    </submittedName>
</protein>
<dbReference type="AlphaFoldDB" id="A0A0F8Y8L1"/>
<proteinExistence type="predicted"/>
<name>A0A0F8Y8L1_9ZZZZ</name>
<accession>A0A0F8Y8L1</accession>
<organism evidence="1">
    <name type="scientific">marine sediment metagenome</name>
    <dbReference type="NCBI Taxonomy" id="412755"/>
    <lineage>
        <taxon>unclassified sequences</taxon>
        <taxon>metagenomes</taxon>
        <taxon>ecological metagenomes</taxon>
    </lineage>
</organism>
<gene>
    <name evidence="1" type="ORF">LCGC14_3125150</name>
</gene>
<reference evidence="1" key="1">
    <citation type="journal article" date="2015" name="Nature">
        <title>Complex archaea that bridge the gap between prokaryotes and eukaryotes.</title>
        <authorList>
            <person name="Spang A."/>
            <person name="Saw J.H."/>
            <person name="Jorgensen S.L."/>
            <person name="Zaremba-Niedzwiedzka K."/>
            <person name="Martijn J."/>
            <person name="Lind A.E."/>
            <person name="van Eijk R."/>
            <person name="Schleper C."/>
            <person name="Guy L."/>
            <person name="Ettema T.J."/>
        </authorList>
    </citation>
    <scope>NUCLEOTIDE SEQUENCE</scope>
</reference>
<dbReference type="EMBL" id="LAZR01068031">
    <property type="protein sequence ID" value="KKK50424.1"/>
    <property type="molecule type" value="Genomic_DNA"/>
</dbReference>
<evidence type="ECO:0000313" key="1">
    <source>
        <dbReference type="EMBL" id="KKK50424.1"/>
    </source>
</evidence>
<comment type="caution">
    <text evidence="1">The sequence shown here is derived from an EMBL/GenBank/DDBJ whole genome shotgun (WGS) entry which is preliminary data.</text>
</comment>